<keyword evidence="2" id="KW-1185">Reference proteome</keyword>
<protein>
    <submittedName>
        <fullName evidence="1">Uncharacterized protein</fullName>
    </submittedName>
</protein>
<comment type="caution">
    <text evidence="1">The sequence shown here is derived from an EMBL/GenBank/DDBJ whole genome shotgun (WGS) entry which is preliminary data.</text>
</comment>
<name>A0A0V0RLC6_9BILA</name>
<dbReference type="AlphaFoldDB" id="A0A0V0RLC6"/>
<dbReference type="Proteomes" id="UP000054630">
    <property type="component" value="Unassembled WGS sequence"/>
</dbReference>
<evidence type="ECO:0000313" key="2">
    <source>
        <dbReference type="Proteomes" id="UP000054630"/>
    </source>
</evidence>
<sequence>MCVPIPLKKASSKIANYSAAENGLVFGERSAHKARWRYLSQLSKGSEFSVTHKIMYRKMD</sequence>
<gene>
    <name evidence="1" type="ORF">T07_15301</name>
</gene>
<reference evidence="1 2" key="1">
    <citation type="submission" date="2015-01" db="EMBL/GenBank/DDBJ databases">
        <title>Evolution of Trichinella species and genotypes.</title>
        <authorList>
            <person name="Korhonen P.K."/>
            <person name="Edoardo P."/>
            <person name="Giuseppe L.R."/>
            <person name="Gasser R.B."/>
        </authorList>
    </citation>
    <scope>NUCLEOTIDE SEQUENCE [LARGE SCALE GENOMIC DNA]</scope>
    <source>
        <strain evidence="1">ISS37</strain>
    </source>
</reference>
<dbReference type="EMBL" id="JYDL01000137">
    <property type="protein sequence ID" value="KRX15231.1"/>
    <property type="molecule type" value="Genomic_DNA"/>
</dbReference>
<evidence type="ECO:0000313" key="1">
    <source>
        <dbReference type="EMBL" id="KRX15231.1"/>
    </source>
</evidence>
<proteinExistence type="predicted"/>
<organism evidence="1 2">
    <name type="scientific">Trichinella nelsoni</name>
    <dbReference type="NCBI Taxonomy" id="6336"/>
    <lineage>
        <taxon>Eukaryota</taxon>
        <taxon>Metazoa</taxon>
        <taxon>Ecdysozoa</taxon>
        <taxon>Nematoda</taxon>
        <taxon>Enoplea</taxon>
        <taxon>Dorylaimia</taxon>
        <taxon>Trichinellida</taxon>
        <taxon>Trichinellidae</taxon>
        <taxon>Trichinella</taxon>
    </lineage>
</organism>
<accession>A0A0V0RLC6</accession>